<evidence type="ECO:0000256" key="1">
    <source>
        <dbReference type="ARBA" id="ARBA00004496"/>
    </source>
</evidence>
<organism evidence="10 11">
    <name type="scientific">Candidatus Cytomitobacter indipagum</name>
    <dbReference type="NCBI Taxonomy" id="2601575"/>
    <lineage>
        <taxon>Bacteria</taxon>
        <taxon>Pseudomonadati</taxon>
        <taxon>Pseudomonadota</taxon>
        <taxon>Alphaproteobacteria</taxon>
        <taxon>Holosporales</taxon>
        <taxon>Holosporaceae</taxon>
        <taxon>Candidatus Cytomitobacter</taxon>
    </lineage>
</organism>
<dbReference type="PANTHER" id="PTHR30053">
    <property type="entry name" value="ELONGATION FACTOR P"/>
    <property type="match status" value="1"/>
</dbReference>
<evidence type="ECO:0000256" key="6">
    <source>
        <dbReference type="ARBA" id="ARBA00022917"/>
    </source>
</evidence>
<dbReference type="GO" id="GO:0043043">
    <property type="term" value="P:peptide biosynthetic process"/>
    <property type="evidence" value="ECO:0007669"/>
    <property type="project" value="InterPro"/>
</dbReference>
<evidence type="ECO:0000256" key="3">
    <source>
        <dbReference type="ARBA" id="ARBA00009479"/>
    </source>
</evidence>
<feature type="domain" description="Translation elongation factor P/YeiP central" evidence="9">
    <location>
        <begin position="76"/>
        <end position="134"/>
    </location>
</feature>
<reference evidence="10 11" key="1">
    <citation type="submission" date="2019-08" db="EMBL/GenBank/DDBJ databases">
        <title>Highly reduced genomes of protist endosymbionts show evolutionary convergence.</title>
        <authorList>
            <person name="George E."/>
            <person name="Husnik F."/>
            <person name="Tashyreva D."/>
            <person name="Prokopchuk G."/>
            <person name="Horak A."/>
            <person name="Kwong W.K."/>
            <person name="Lukes J."/>
            <person name="Keeling P.J."/>
        </authorList>
    </citation>
    <scope>NUCLEOTIDE SEQUENCE [LARGE SCALE GENOMIC DNA]</scope>
    <source>
        <strain evidence="10">1605</strain>
    </source>
</reference>
<dbReference type="InterPro" id="IPR013852">
    <property type="entry name" value="Transl_elong_P/YeiP_CS"/>
</dbReference>
<dbReference type="Proteomes" id="UP000325155">
    <property type="component" value="Chromosome"/>
</dbReference>
<dbReference type="SMART" id="SM01185">
    <property type="entry name" value="EFP"/>
    <property type="match status" value="1"/>
</dbReference>
<dbReference type="InterPro" id="IPR013185">
    <property type="entry name" value="Transl_elong_KOW-like"/>
</dbReference>
<evidence type="ECO:0000256" key="2">
    <source>
        <dbReference type="ARBA" id="ARBA00004815"/>
    </source>
</evidence>
<dbReference type="PROSITE" id="PS01275">
    <property type="entry name" value="EFP"/>
    <property type="match status" value="1"/>
</dbReference>
<dbReference type="OrthoDB" id="9801844at2"/>
<dbReference type="UniPathway" id="UPA00345"/>
<evidence type="ECO:0000313" key="10">
    <source>
        <dbReference type="EMBL" id="QEK38001.1"/>
    </source>
</evidence>
<gene>
    <name evidence="7" type="primary">efp</name>
    <name evidence="10" type="ORF">FZC35_01235</name>
</gene>
<comment type="similarity">
    <text evidence="3 7">Belongs to the elongation factor P family.</text>
</comment>
<evidence type="ECO:0000256" key="4">
    <source>
        <dbReference type="ARBA" id="ARBA00022490"/>
    </source>
</evidence>
<dbReference type="GO" id="GO:0003746">
    <property type="term" value="F:translation elongation factor activity"/>
    <property type="evidence" value="ECO:0007669"/>
    <property type="project" value="UniProtKB-UniRule"/>
</dbReference>
<comment type="function">
    <text evidence="7">Involved in peptide bond synthesis. Stimulates efficient translation and peptide-bond synthesis on native or reconstituted 70S ribosomes in vitro. Probably functions indirectly by altering the affinity of the ribosome for aminoacyl-tRNA, thus increasing their reactivity as acceptors for peptidyl transferase.</text>
</comment>
<dbReference type="Gene3D" id="2.30.30.30">
    <property type="match status" value="1"/>
</dbReference>
<proteinExistence type="inferred from homology"/>
<feature type="domain" description="Elongation factor P C-terminal" evidence="8">
    <location>
        <begin position="142"/>
        <end position="197"/>
    </location>
</feature>
<dbReference type="HAMAP" id="MF_00141">
    <property type="entry name" value="EF_P"/>
    <property type="match status" value="1"/>
</dbReference>
<keyword evidence="5 7" id="KW-0251">Elongation factor</keyword>
<accession>A0A5C0UE88</accession>
<protein>
    <recommendedName>
        <fullName evidence="7">Elongation factor P</fullName>
        <shortName evidence="7">EF-P</shortName>
    </recommendedName>
</protein>
<evidence type="ECO:0000256" key="7">
    <source>
        <dbReference type="HAMAP-Rule" id="MF_00141"/>
    </source>
</evidence>
<dbReference type="InterPro" id="IPR008991">
    <property type="entry name" value="Translation_prot_SH3-like_sf"/>
</dbReference>
<dbReference type="GO" id="GO:0005829">
    <property type="term" value="C:cytosol"/>
    <property type="evidence" value="ECO:0007669"/>
    <property type="project" value="UniProtKB-ARBA"/>
</dbReference>
<keyword evidence="6 7" id="KW-0648">Protein biosynthesis</keyword>
<dbReference type="SUPFAM" id="SSF50249">
    <property type="entry name" value="Nucleic acid-binding proteins"/>
    <property type="match status" value="2"/>
</dbReference>
<dbReference type="InterPro" id="IPR020599">
    <property type="entry name" value="Transl_elong_fac_P/YeiP"/>
</dbReference>
<dbReference type="EMBL" id="CP043315">
    <property type="protein sequence ID" value="QEK38001.1"/>
    <property type="molecule type" value="Genomic_DNA"/>
</dbReference>
<dbReference type="Gene3D" id="2.40.50.140">
    <property type="entry name" value="Nucleic acid-binding proteins"/>
    <property type="match status" value="2"/>
</dbReference>
<dbReference type="FunFam" id="2.30.30.30:FF:000003">
    <property type="entry name" value="Elongation factor P"/>
    <property type="match status" value="1"/>
</dbReference>
<dbReference type="Pfam" id="PF09285">
    <property type="entry name" value="Elong-fact-P_C"/>
    <property type="match status" value="1"/>
</dbReference>
<dbReference type="Pfam" id="PF08207">
    <property type="entry name" value="EFP_N"/>
    <property type="match status" value="1"/>
</dbReference>
<dbReference type="Pfam" id="PF01132">
    <property type="entry name" value="EFP"/>
    <property type="match status" value="1"/>
</dbReference>
<comment type="subcellular location">
    <subcellularLocation>
        <location evidence="1 7">Cytoplasm</location>
    </subcellularLocation>
</comment>
<dbReference type="PIRSF" id="PIRSF005901">
    <property type="entry name" value="EF-P"/>
    <property type="match status" value="1"/>
</dbReference>
<name>A0A5C0UE88_9PROT</name>
<dbReference type="KEGG" id="cip:FZC35_01235"/>
<evidence type="ECO:0000313" key="11">
    <source>
        <dbReference type="Proteomes" id="UP000325155"/>
    </source>
</evidence>
<keyword evidence="11" id="KW-1185">Reference proteome</keyword>
<dbReference type="AlphaFoldDB" id="A0A5C0UE88"/>
<comment type="pathway">
    <text evidence="2 7">Protein biosynthesis; polypeptide chain elongation.</text>
</comment>
<dbReference type="InterPro" id="IPR011768">
    <property type="entry name" value="Transl_elongation_fac_P"/>
</dbReference>
<dbReference type="SMART" id="SM00841">
    <property type="entry name" value="Elong-fact-P_C"/>
    <property type="match status" value="1"/>
</dbReference>
<dbReference type="SUPFAM" id="SSF50104">
    <property type="entry name" value="Translation proteins SH3-like domain"/>
    <property type="match status" value="1"/>
</dbReference>
<dbReference type="NCBIfam" id="NF001810">
    <property type="entry name" value="PRK00529.1"/>
    <property type="match status" value="1"/>
</dbReference>
<dbReference type="InterPro" id="IPR001059">
    <property type="entry name" value="Transl_elong_P/YeiP_cen"/>
</dbReference>
<dbReference type="FunFam" id="2.40.50.140:FF:000004">
    <property type="entry name" value="Elongation factor P"/>
    <property type="match status" value="1"/>
</dbReference>
<evidence type="ECO:0000259" key="8">
    <source>
        <dbReference type="SMART" id="SM00841"/>
    </source>
</evidence>
<dbReference type="InterPro" id="IPR015365">
    <property type="entry name" value="Elong-fact-P_C"/>
</dbReference>
<dbReference type="InterPro" id="IPR014722">
    <property type="entry name" value="Rib_uL2_dom2"/>
</dbReference>
<sequence>MIYDVFMNQKVSVADIKPGNIVVYKDKLFKVRKTEHVKPGKGGAFIKAELKGVDSETKINERFRAEEYIEKAILEEKQAKFLYESNGECCFMFMDDFEQFEIQKSDFEPISHFLSDGIEIKAMMYEDDKGSRVISFDFANPVVMEIIEADPAIKGQTAASSYKNAVLENGMKILVPTYIDQGDKVVVDPSSCSYVERYKNK</sequence>
<dbReference type="InterPro" id="IPR012340">
    <property type="entry name" value="NA-bd_OB-fold"/>
</dbReference>
<evidence type="ECO:0000259" key="9">
    <source>
        <dbReference type="SMART" id="SM01185"/>
    </source>
</evidence>
<evidence type="ECO:0000256" key="5">
    <source>
        <dbReference type="ARBA" id="ARBA00022768"/>
    </source>
</evidence>
<dbReference type="PANTHER" id="PTHR30053:SF14">
    <property type="entry name" value="TRANSLATION ELONGATION FACTOR KOW-LIKE DOMAIN-CONTAINING PROTEIN"/>
    <property type="match status" value="1"/>
</dbReference>
<keyword evidence="4 7" id="KW-0963">Cytoplasm</keyword>